<evidence type="ECO:0000259" key="10">
    <source>
        <dbReference type="Pfam" id="PF01909"/>
    </source>
</evidence>
<keyword evidence="8" id="KW-0460">Magnesium</keyword>
<proteinExistence type="inferred from homology"/>
<dbReference type="RefSeq" id="WP_035937980.1">
    <property type="nucleotide sequence ID" value="NZ_AVPL01000031.1"/>
</dbReference>
<keyword evidence="2" id="KW-1277">Toxin-antitoxin system</keyword>
<evidence type="ECO:0000256" key="2">
    <source>
        <dbReference type="ARBA" id="ARBA00022649"/>
    </source>
</evidence>
<keyword evidence="5" id="KW-0479">Metal-binding</keyword>
<dbReference type="CDD" id="cd05403">
    <property type="entry name" value="NT_KNTase_like"/>
    <property type="match status" value="1"/>
</dbReference>
<evidence type="ECO:0000256" key="7">
    <source>
        <dbReference type="ARBA" id="ARBA00022840"/>
    </source>
</evidence>
<dbReference type="Gene3D" id="1.10.260.40">
    <property type="entry name" value="lambda repressor-like DNA-binding domains"/>
    <property type="match status" value="1"/>
</dbReference>
<dbReference type="PANTHER" id="PTHR33571:SF14">
    <property type="entry name" value="PROTEIN ADENYLYLTRANSFERASE MJ0435-RELATED"/>
    <property type="match status" value="1"/>
</dbReference>
<dbReference type="OrthoDB" id="9803128at2"/>
<evidence type="ECO:0000313" key="11">
    <source>
        <dbReference type="EMBL" id="KGN40791.1"/>
    </source>
</evidence>
<dbReference type="InterPro" id="IPR010982">
    <property type="entry name" value="Lambda_DNA-bd_dom_sf"/>
</dbReference>
<dbReference type="eggNOG" id="COG1669">
    <property type="taxonomic scope" value="Bacteria"/>
</dbReference>
<keyword evidence="12" id="KW-1185">Reference proteome</keyword>
<keyword evidence="4" id="KW-0548">Nucleotidyltransferase</keyword>
<gene>
    <name evidence="11" type="ORF">N801_12240</name>
</gene>
<evidence type="ECO:0000256" key="5">
    <source>
        <dbReference type="ARBA" id="ARBA00022723"/>
    </source>
</evidence>
<dbReference type="Gene3D" id="3.30.460.10">
    <property type="entry name" value="Beta Polymerase, domain 2"/>
    <property type="match status" value="1"/>
</dbReference>
<evidence type="ECO:0000313" key="12">
    <source>
        <dbReference type="Proteomes" id="UP000030013"/>
    </source>
</evidence>
<dbReference type="GO" id="GO:0005524">
    <property type="term" value="F:ATP binding"/>
    <property type="evidence" value="ECO:0007669"/>
    <property type="project" value="UniProtKB-KW"/>
</dbReference>
<evidence type="ECO:0000256" key="8">
    <source>
        <dbReference type="ARBA" id="ARBA00022842"/>
    </source>
</evidence>
<dbReference type="GO" id="GO:0016779">
    <property type="term" value="F:nucleotidyltransferase activity"/>
    <property type="evidence" value="ECO:0007669"/>
    <property type="project" value="UniProtKB-KW"/>
</dbReference>
<dbReference type="AlphaFoldDB" id="A0A0A0JZ19"/>
<sequence length="156" mass="17091">MDARLAEVARESDAAVRHAREALVRAVRNAAAAGMTQAQIAEQIGRSQPEVSRLMRFHGTTPLARRLRTARSEILRLVSDAGGEQVRVFGSVARGDDDGESDIDLMFVMRRPLSLMELGRLEDEVSAVVGVPVDLVPESSLRPALRDRARHEAVLL</sequence>
<evidence type="ECO:0000256" key="1">
    <source>
        <dbReference type="ARBA" id="ARBA00001946"/>
    </source>
</evidence>
<dbReference type="Pfam" id="PF01909">
    <property type="entry name" value="NTP_transf_2"/>
    <property type="match status" value="1"/>
</dbReference>
<keyword evidence="7" id="KW-0067">ATP-binding</keyword>
<dbReference type="InterPro" id="IPR043519">
    <property type="entry name" value="NT_sf"/>
</dbReference>
<dbReference type="GO" id="GO:0003677">
    <property type="term" value="F:DNA binding"/>
    <property type="evidence" value="ECO:0007669"/>
    <property type="project" value="InterPro"/>
</dbReference>
<protein>
    <submittedName>
        <fullName evidence="11">DNA polymerase</fullName>
    </submittedName>
</protein>
<dbReference type="Proteomes" id="UP000030013">
    <property type="component" value="Unassembled WGS sequence"/>
</dbReference>
<dbReference type="InterPro" id="IPR052038">
    <property type="entry name" value="Type-VII_TA_antitoxin"/>
</dbReference>
<feature type="domain" description="Polymerase nucleotidyl transferase" evidence="10">
    <location>
        <begin position="73"/>
        <end position="154"/>
    </location>
</feature>
<comment type="similarity">
    <text evidence="9">Belongs to the MntA antitoxin family.</text>
</comment>
<reference evidence="11 12" key="1">
    <citation type="submission" date="2013-08" db="EMBL/GenBank/DDBJ databases">
        <title>The genome sequence of Knoellia aerolata.</title>
        <authorList>
            <person name="Zhu W."/>
            <person name="Wang G."/>
        </authorList>
    </citation>
    <scope>NUCLEOTIDE SEQUENCE [LARGE SCALE GENOMIC DNA]</scope>
    <source>
        <strain evidence="11 12">DSM 18566</strain>
    </source>
</reference>
<evidence type="ECO:0000256" key="6">
    <source>
        <dbReference type="ARBA" id="ARBA00022741"/>
    </source>
</evidence>
<comment type="caution">
    <text evidence="11">The sequence shown here is derived from an EMBL/GenBank/DDBJ whole genome shotgun (WGS) entry which is preliminary data.</text>
</comment>
<dbReference type="SUPFAM" id="SSF81301">
    <property type="entry name" value="Nucleotidyltransferase"/>
    <property type="match status" value="1"/>
</dbReference>
<dbReference type="EMBL" id="AVPL01000031">
    <property type="protein sequence ID" value="KGN40791.1"/>
    <property type="molecule type" value="Genomic_DNA"/>
</dbReference>
<dbReference type="STRING" id="1385519.N801_12240"/>
<evidence type="ECO:0000256" key="9">
    <source>
        <dbReference type="ARBA" id="ARBA00038276"/>
    </source>
</evidence>
<dbReference type="InterPro" id="IPR002934">
    <property type="entry name" value="Polymerase_NTP_transf_dom"/>
</dbReference>
<accession>A0A0A0JZ19</accession>
<comment type="cofactor">
    <cofactor evidence="1">
        <name>Mg(2+)</name>
        <dbReference type="ChEBI" id="CHEBI:18420"/>
    </cofactor>
</comment>
<evidence type="ECO:0000256" key="4">
    <source>
        <dbReference type="ARBA" id="ARBA00022695"/>
    </source>
</evidence>
<dbReference type="PANTHER" id="PTHR33571">
    <property type="entry name" value="SSL8005 PROTEIN"/>
    <property type="match status" value="1"/>
</dbReference>
<dbReference type="SUPFAM" id="SSF47413">
    <property type="entry name" value="lambda repressor-like DNA-binding domains"/>
    <property type="match status" value="1"/>
</dbReference>
<keyword evidence="6" id="KW-0547">Nucleotide-binding</keyword>
<evidence type="ECO:0000256" key="3">
    <source>
        <dbReference type="ARBA" id="ARBA00022679"/>
    </source>
</evidence>
<name>A0A0A0JZ19_9MICO</name>
<organism evidence="11 12">
    <name type="scientific">Knoellia aerolata DSM 18566</name>
    <dbReference type="NCBI Taxonomy" id="1385519"/>
    <lineage>
        <taxon>Bacteria</taxon>
        <taxon>Bacillati</taxon>
        <taxon>Actinomycetota</taxon>
        <taxon>Actinomycetes</taxon>
        <taxon>Micrococcales</taxon>
        <taxon>Intrasporangiaceae</taxon>
        <taxon>Knoellia</taxon>
    </lineage>
</organism>
<keyword evidence="3" id="KW-0808">Transferase</keyword>
<dbReference type="GO" id="GO:0046872">
    <property type="term" value="F:metal ion binding"/>
    <property type="evidence" value="ECO:0007669"/>
    <property type="project" value="UniProtKB-KW"/>
</dbReference>